<feature type="binding site" description="via phosphate group" evidence="8">
    <location>
        <position position="101"/>
    </location>
    <ligand>
        <name>Mg(2+)</name>
        <dbReference type="ChEBI" id="CHEBI:18420"/>
    </ligand>
</feature>
<dbReference type="InterPro" id="IPR016066">
    <property type="entry name" value="A-D-PHexomutase_CS"/>
</dbReference>
<dbReference type="InterPro" id="IPR005845">
    <property type="entry name" value="A-D-PHexomutase_a/b/a-II"/>
</dbReference>
<accession>A0A915XH71</accession>
<comment type="similarity">
    <text evidence="1 8 9">Belongs to the phosphohexose mutase family.</text>
</comment>
<protein>
    <recommendedName>
        <fullName evidence="7 8">Phosphoglucosamine mutase</fullName>
        <ecNumber evidence="6 8">5.4.2.10</ecNumber>
    </recommendedName>
</protein>
<dbReference type="Proteomes" id="UP001063350">
    <property type="component" value="Chromosome"/>
</dbReference>
<organism evidence="15 16">
    <name type="scientific">Desulfolithobacter dissulfuricans</name>
    <dbReference type="NCBI Taxonomy" id="2795293"/>
    <lineage>
        <taxon>Bacteria</taxon>
        <taxon>Pseudomonadati</taxon>
        <taxon>Thermodesulfobacteriota</taxon>
        <taxon>Desulfobulbia</taxon>
        <taxon>Desulfobulbales</taxon>
        <taxon>Desulfobulbaceae</taxon>
        <taxon>Desulfolithobacter</taxon>
    </lineage>
</organism>
<dbReference type="FunFam" id="3.30.310.50:FF:000001">
    <property type="entry name" value="Phosphoglucosamine mutase"/>
    <property type="match status" value="1"/>
</dbReference>
<feature type="modified residue" description="Phosphoserine" evidence="8">
    <location>
        <position position="101"/>
    </location>
</feature>
<dbReference type="Pfam" id="PF02880">
    <property type="entry name" value="PGM_PMM_III"/>
    <property type="match status" value="1"/>
</dbReference>
<dbReference type="FunFam" id="3.40.120.10:FF:000001">
    <property type="entry name" value="Phosphoglucosamine mutase"/>
    <property type="match status" value="1"/>
</dbReference>
<comment type="catalytic activity">
    <reaction evidence="8 10">
        <text>alpha-D-glucosamine 1-phosphate = D-glucosamine 6-phosphate</text>
        <dbReference type="Rhea" id="RHEA:23424"/>
        <dbReference type="ChEBI" id="CHEBI:58516"/>
        <dbReference type="ChEBI" id="CHEBI:58725"/>
        <dbReference type="EC" id="5.4.2.10"/>
    </reaction>
</comment>
<evidence type="ECO:0000256" key="9">
    <source>
        <dbReference type="RuleBase" id="RU004326"/>
    </source>
</evidence>
<dbReference type="GO" id="GO:0005829">
    <property type="term" value="C:cytosol"/>
    <property type="evidence" value="ECO:0007669"/>
    <property type="project" value="TreeGrafter"/>
</dbReference>
<feature type="binding site" evidence="8">
    <location>
        <position position="243"/>
    </location>
    <ligand>
        <name>Mg(2+)</name>
        <dbReference type="ChEBI" id="CHEBI:18420"/>
    </ligand>
</feature>
<dbReference type="InterPro" id="IPR005846">
    <property type="entry name" value="A-D-PHexomutase_a/b/a-III"/>
</dbReference>
<evidence type="ECO:0000256" key="1">
    <source>
        <dbReference type="ARBA" id="ARBA00010231"/>
    </source>
</evidence>
<evidence type="ECO:0000256" key="2">
    <source>
        <dbReference type="ARBA" id="ARBA00022553"/>
    </source>
</evidence>
<dbReference type="InterPro" id="IPR036900">
    <property type="entry name" value="A-D-PHexomutase_C_sf"/>
</dbReference>
<evidence type="ECO:0000256" key="5">
    <source>
        <dbReference type="ARBA" id="ARBA00023235"/>
    </source>
</evidence>
<feature type="binding site" evidence="8">
    <location>
        <position position="247"/>
    </location>
    <ligand>
        <name>Mg(2+)</name>
        <dbReference type="ChEBI" id="CHEBI:18420"/>
    </ligand>
</feature>
<dbReference type="GO" id="GO:0009252">
    <property type="term" value="P:peptidoglycan biosynthetic process"/>
    <property type="evidence" value="ECO:0007669"/>
    <property type="project" value="UniProtKB-ARBA"/>
</dbReference>
<dbReference type="HAMAP" id="MF_01554_B">
    <property type="entry name" value="GlmM_B"/>
    <property type="match status" value="1"/>
</dbReference>
<dbReference type="InterPro" id="IPR006352">
    <property type="entry name" value="GlmM_bact"/>
</dbReference>
<dbReference type="GO" id="GO:0000287">
    <property type="term" value="F:magnesium ion binding"/>
    <property type="evidence" value="ECO:0007669"/>
    <property type="project" value="UniProtKB-UniRule"/>
</dbReference>
<dbReference type="PROSITE" id="PS00710">
    <property type="entry name" value="PGM_PMM"/>
    <property type="match status" value="1"/>
</dbReference>
<dbReference type="SUPFAM" id="SSF55957">
    <property type="entry name" value="Phosphoglucomutase, C-terminal domain"/>
    <property type="match status" value="1"/>
</dbReference>
<comment type="PTM">
    <text evidence="8">Activated by phosphorylation.</text>
</comment>
<dbReference type="GO" id="GO:0008966">
    <property type="term" value="F:phosphoglucosamine mutase activity"/>
    <property type="evidence" value="ECO:0007669"/>
    <property type="project" value="UniProtKB-UniRule"/>
</dbReference>
<evidence type="ECO:0000313" key="15">
    <source>
        <dbReference type="EMBL" id="BCO08329.1"/>
    </source>
</evidence>
<dbReference type="EMBL" id="AP024233">
    <property type="protein sequence ID" value="BCO08329.1"/>
    <property type="molecule type" value="Genomic_DNA"/>
</dbReference>
<keyword evidence="5 8" id="KW-0413">Isomerase</keyword>
<feature type="domain" description="Alpha-D-phosphohexomutase alpha/beta/alpha" evidence="14">
    <location>
        <begin position="260"/>
        <end position="372"/>
    </location>
</feature>
<dbReference type="GO" id="GO:0004615">
    <property type="term" value="F:phosphomannomutase activity"/>
    <property type="evidence" value="ECO:0007669"/>
    <property type="project" value="TreeGrafter"/>
</dbReference>
<dbReference type="PANTHER" id="PTHR42946:SF1">
    <property type="entry name" value="PHOSPHOGLUCOMUTASE (ALPHA-D-GLUCOSE-1,6-BISPHOSPHATE-DEPENDENT)"/>
    <property type="match status" value="1"/>
</dbReference>
<feature type="domain" description="Alpha-D-phosphohexomutase alpha/beta/alpha" evidence="13">
    <location>
        <begin position="159"/>
        <end position="256"/>
    </location>
</feature>
<dbReference type="InterPro" id="IPR050060">
    <property type="entry name" value="Phosphoglucosamine_mutase"/>
</dbReference>
<keyword evidence="3 8" id="KW-0479">Metal-binding</keyword>
<dbReference type="Pfam" id="PF00408">
    <property type="entry name" value="PGM_PMM_IV"/>
    <property type="match status" value="1"/>
</dbReference>
<evidence type="ECO:0000259" key="12">
    <source>
        <dbReference type="Pfam" id="PF02878"/>
    </source>
</evidence>
<dbReference type="NCBIfam" id="TIGR01455">
    <property type="entry name" value="glmM"/>
    <property type="match status" value="1"/>
</dbReference>
<evidence type="ECO:0000256" key="10">
    <source>
        <dbReference type="RuleBase" id="RU004327"/>
    </source>
</evidence>
<dbReference type="InterPro" id="IPR005844">
    <property type="entry name" value="A-D-PHexomutase_a/b/a-I"/>
</dbReference>
<evidence type="ECO:0000256" key="3">
    <source>
        <dbReference type="ARBA" id="ARBA00022723"/>
    </source>
</evidence>
<dbReference type="InterPro" id="IPR005841">
    <property type="entry name" value="Alpha-D-phosphohexomutase_SF"/>
</dbReference>
<dbReference type="PRINTS" id="PR00509">
    <property type="entry name" value="PGMPMM"/>
</dbReference>
<dbReference type="FunFam" id="3.40.120.10:FF:000002">
    <property type="entry name" value="Phosphoglucosamine mutase"/>
    <property type="match status" value="1"/>
</dbReference>
<feature type="domain" description="Alpha-D-phosphohexomutase C-terminal" evidence="11">
    <location>
        <begin position="377"/>
        <end position="442"/>
    </location>
</feature>
<feature type="domain" description="Alpha-D-phosphohexomutase alpha/beta/alpha" evidence="12">
    <location>
        <begin position="2"/>
        <end position="136"/>
    </location>
</feature>
<dbReference type="Gene3D" id="3.30.310.50">
    <property type="entry name" value="Alpha-D-phosphohexomutase, C-terminal domain"/>
    <property type="match status" value="1"/>
</dbReference>
<dbReference type="AlphaFoldDB" id="A0A915XH71"/>
<keyword evidence="4 8" id="KW-0460">Magnesium</keyword>
<keyword evidence="2 8" id="KW-0597">Phosphoprotein</keyword>
<dbReference type="KEGG" id="ddu:GF1_07050"/>
<dbReference type="InterPro" id="IPR005843">
    <property type="entry name" value="A-D-PHexomutase_C"/>
</dbReference>
<dbReference type="Pfam" id="PF02879">
    <property type="entry name" value="PGM_PMM_II"/>
    <property type="match status" value="1"/>
</dbReference>
<reference evidence="15" key="1">
    <citation type="submission" date="2020-12" db="EMBL/GenBank/DDBJ databases">
        <title>Desulfobium dissulfuricans gen. nov., sp. nov., a novel mesophilic, sulfate-reducing bacterium isolated from a deep-sea hydrothermal vent.</title>
        <authorList>
            <person name="Hashimoto Y."/>
            <person name="Tame A."/>
            <person name="Sawayama S."/>
            <person name="Miyazaki J."/>
            <person name="Takai K."/>
            <person name="Nakagawa S."/>
        </authorList>
    </citation>
    <scope>NUCLEOTIDE SEQUENCE</scope>
    <source>
        <strain evidence="15">GF1</strain>
    </source>
</reference>
<dbReference type="EC" id="5.4.2.10" evidence="6 8"/>
<proteinExistence type="inferred from homology"/>
<dbReference type="CDD" id="cd05802">
    <property type="entry name" value="GlmM"/>
    <property type="match status" value="1"/>
</dbReference>
<keyword evidence="16" id="KW-1185">Reference proteome</keyword>
<dbReference type="Gene3D" id="3.40.120.10">
    <property type="entry name" value="Alpha-D-Glucose-1,6-Bisphosphate, subunit A, domain 3"/>
    <property type="match status" value="3"/>
</dbReference>
<name>A0A915XH71_9BACT</name>
<evidence type="ECO:0000256" key="7">
    <source>
        <dbReference type="ARBA" id="ARBA00068193"/>
    </source>
</evidence>
<feature type="active site" description="Phosphoserine intermediate" evidence="8">
    <location>
        <position position="101"/>
    </location>
</feature>
<dbReference type="RefSeq" id="WP_267928235.1">
    <property type="nucleotide sequence ID" value="NZ_AP024233.1"/>
</dbReference>
<evidence type="ECO:0000259" key="13">
    <source>
        <dbReference type="Pfam" id="PF02879"/>
    </source>
</evidence>
<gene>
    <name evidence="8 15" type="primary">glmM</name>
    <name evidence="15" type="ORF">GF1_07050</name>
</gene>
<dbReference type="Pfam" id="PF02878">
    <property type="entry name" value="PGM_PMM_I"/>
    <property type="match status" value="1"/>
</dbReference>
<comment type="cofactor">
    <cofactor evidence="8">
        <name>Mg(2+)</name>
        <dbReference type="ChEBI" id="CHEBI:18420"/>
    </cofactor>
    <text evidence="8">Binds 1 Mg(2+) ion per subunit.</text>
</comment>
<evidence type="ECO:0000259" key="14">
    <source>
        <dbReference type="Pfam" id="PF02880"/>
    </source>
</evidence>
<dbReference type="SUPFAM" id="SSF53738">
    <property type="entry name" value="Phosphoglucomutase, first 3 domains"/>
    <property type="match status" value="3"/>
</dbReference>
<dbReference type="GO" id="GO:0005975">
    <property type="term" value="P:carbohydrate metabolic process"/>
    <property type="evidence" value="ECO:0007669"/>
    <property type="project" value="InterPro"/>
</dbReference>
<evidence type="ECO:0000256" key="4">
    <source>
        <dbReference type="ARBA" id="ARBA00022842"/>
    </source>
</evidence>
<dbReference type="InterPro" id="IPR016055">
    <property type="entry name" value="A-D-PHexomutase_a/b/a-I/II/III"/>
</dbReference>
<evidence type="ECO:0000256" key="6">
    <source>
        <dbReference type="ARBA" id="ARBA00066330"/>
    </source>
</evidence>
<dbReference type="NCBIfam" id="NF008139">
    <property type="entry name" value="PRK10887.1"/>
    <property type="match status" value="1"/>
</dbReference>
<dbReference type="PANTHER" id="PTHR42946">
    <property type="entry name" value="PHOSPHOHEXOSE MUTASE"/>
    <property type="match status" value="1"/>
</dbReference>
<evidence type="ECO:0000313" key="16">
    <source>
        <dbReference type="Proteomes" id="UP001063350"/>
    </source>
</evidence>
<comment type="function">
    <text evidence="8 10">Catalyzes the conversion of glucosamine-6-phosphate to glucosamine-1-phosphate.</text>
</comment>
<feature type="binding site" evidence="8">
    <location>
        <position position="245"/>
    </location>
    <ligand>
        <name>Mg(2+)</name>
        <dbReference type="ChEBI" id="CHEBI:18420"/>
    </ligand>
</feature>
<evidence type="ECO:0000259" key="11">
    <source>
        <dbReference type="Pfam" id="PF00408"/>
    </source>
</evidence>
<evidence type="ECO:0000256" key="8">
    <source>
        <dbReference type="HAMAP-Rule" id="MF_01554"/>
    </source>
</evidence>
<dbReference type="GO" id="GO:0006048">
    <property type="term" value="P:UDP-N-acetylglucosamine biosynthetic process"/>
    <property type="evidence" value="ECO:0007669"/>
    <property type="project" value="TreeGrafter"/>
</dbReference>
<sequence>MRKLFGTDGVRGVANIYPMTTEIAMQIGRAIAFIVKTNTKGHHIVIGKDTRLSGYMIENALAAGICSMGVNVQLVGPLPTPGIAFITTSMRADAGVVISASHNPFQDNGIKIFSSDGFKLPDELEADIEDLIFSQKMAALRPVADEVGKASRIDDAKGRYIVFLKNTFPKKYTLDEFHIVLDCAHGATYKVAPYVFSELGARVTCIGINPDGKNINQQCGALHPEIMAEKVKKLGADIGLALDGDGDRLIVCDEHGEIVDGDHIMAICAAELMKRRKLKKKTLVATVMSNMGLEKAMEEMGGHLVRTKVGDRYVVETMRARGYNFGGEQSGHLVFLDHNTTGDGILAGLQLLAIMIKKNQPLSELARIMTSYPQVLENVRMSSKVAPEQIQGFPEALREKEEQLGSRGRILVRPSGTEPVIRVMVEGEDQKEISTIALELCDIIRRADRI</sequence>